<evidence type="ECO:0000256" key="1">
    <source>
        <dbReference type="ARBA" id="ARBA00010923"/>
    </source>
</evidence>
<evidence type="ECO:0000259" key="4">
    <source>
        <dbReference type="Pfam" id="PF01420"/>
    </source>
</evidence>
<dbReference type="Gene3D" id="3.90.220.20">
    <property type="entry name" value="DNA methylase specificity domains"/>
    <property type="match status" value="2"/>
</dbReference>
<proteinExistence type="inferred from homology"/>
<dbReference type="GO" id="GO:0009307">
    <property type="term" value="P:DNA restriction-modification system"/>
    <property type="evidence" value="ECO:0007669"/>
    <property type="project" value="UniProtKB-KW"/>
</dbReference>
<feature type="domain" description="Type I restriction modification DNA specificity" evidence="4">
    <location>
        <begin position="52"/>
        <end position="182"/>
    </location>
</feature>
<dbReference type="EMBL" id="JACHIF010000010">
    <property type="protein sequence ID" value="MBB5039833.1"/>
    <property type="molecule type" value="Genomic_DNA"/>
</dbReference>
<feature type="domain" description="Type I restriction modification DNA specificity" evidence="4">
    <location>
        <begin position="208"/>
        <end position="365"/>
    </location>
</feature>
<dbReference type="PANTHER" id="PTHR30408:SF12">
    <property type="entry name" value="TYPE I RESTRICTION ENZYME MJAVIII SPECIFICITY SUBUNIT"/>
    <property type="match status" value="1"/>
</dbReference>
<dbReference type="AlphaFoldDB" id="A0A7W7YP94"/>
<evidence type="ECO:0000256" key="2">
    <source>
        <dbReference type="ARBA" id="ARBA00022747"/>
    </source>
</evidence>
<dbReference type="CDD" id="cd17256">
    <property type="entry name" value="RMtype1_S_EcoJA65PI-TRD1-CR1_like"/>
    <property type="match status" value="1"/>
</dbReference>
<evidence type="ECO:0000313" key="5">
    <source>
        <dbReference type="EMBL" id="MBB5039833.1"/>
    </source>
</evidence>
<dbReference type="SUPFAM" id="SSF116734">
    <property type="entry name" value="DNA methylase specificity domain"/>
    <property type="match status" value="2"/>
</dbReference>
<dbReference type="InterPro" id="IPR052021">
    <property type="entry name" value="Type-I_RS_S_subunit"/>
</dbReference>
<dbReference type="EC" id="3.1.21.3" evidence="5"/>
<dbReference type="GO" id="GO:0009035">
    <property type="term" value="F:type I site-specific deoxyribonuclease activity"/>
    <property type="evidence" value="ECO:0007669"/>
    <property type="project" value="UniProtKB-EC"/>
</dbReference>
<dbReference type="PANTHER" id="PTHR30408">
    <property type="entry name" value="TYPE-1 RESTRICTION ENZYME ECOKI SPECIFICITY PROTEIN"/>
    <property type="match status" value="1"/>
</dbReference>
<organism evidence="5 6">
    <name type="scientific">Prosthecobacter dejongeii</name>
    <dbReference type="NCBI Taxonomy" id="48465"/>
    <lineage>
        <taxon>Bacteria</taxon>
        <taxon>Pseudomonadati</taxon>
        <taxon>Verrucomicrobiota</taxon>
        <taxon>Verrucomicrobiia</taxon>
        <taxon>Verrucomicrobiales</taxon>
        <taxon>Verrucomicrobiaceae</taxon>
        <taxon>Prosthecobacter</taxon>
    </lineage>
</organism>
<evidence type="ECO:0000313" key="6">
    <source>
        <dbReference type="Proteomes" id="UP000534294"/>
    </source>
</evidence>
<keyword evidence="5" id="KW-0378">Hydrolase</keyword>
<dbReference type="InterPro" id="IPR044946">
    <property type="entry name" value="Restrct_endonuc_typeI_TRD_sf"/>
</dbReference>
<evidence type="ECO:0000256" key="3">
    <source>
        <dbReference type="ARBA" id="ARBA00023125"/>
    </source>
</evidence>
<keyword evidence="6" id="KW-1185">Reference proteome</keyword>
<dbReference type="InterPro" id="IPR000055">
    <property type="entry name" value="Restrct_endonuc_typeI_TRD"/>
</dbReference>
<keyword evidence="2" id="KW-0680">Restriction system</keyword>
<dbReference type="Pfam" id="PF01420">
    <property type="entry name" value="Methylase_S"/>
    <property type="match status" value="2"/>
</dbReference>
<name>A0A7W7YP94_9BACT</name>
<accession>A0A7W7YP94</accession>
<gene>
    <name evidence="5" type="ORF">HNQ64_004111</name>
</gene>
<dbReference type="RefSeq" id="WP_221305512.1">
    <property type="nucleotide sequence ID" value="NZ_JACHIF010000010.1"/>
</dbReference>
<sequence>MIKLEKLLEDAEVFNDGDWVETKDQDPSGAVRLTQLADIGVGYWVDKSSRFMTKETAVELKCTFLKKGDVLLARMPDPIGRCCEYPGGLTPAVTVVDVCIMRPNPHKIAPRYLMHALNAPVFSTQIHQHVTGTTRQRISRGNLKTLSVPMPFQNGKPNLDEQKRIAAILDKADAIRRKRQQALRLTDDFLRSVFLDMFGDPGSNPHSWKVKRLADLIPDDDVINYGVVQPGEHVPGGIPLIRAGDVDAEVQEPQRLKQISQEIDKQYDRSRLHGGEVLIGCVGAVGSTMIAGPKLAGANIARAVARINLRADIQAEYILGLLRMPHLQNYFQNEIRVVAQPTLNIKQIKETPVMLPPENLRKQFTAIFRKAKDAHAIARKAELQSSALFSSLQQRAFSGLL</sequence>
<protein>
    <submittedName>
        <fullName evidence="5">Type I restriction enzyme S subunit</fullName>
        <ecNumber evidence="5">3.1.21.3</ecNumber>
    </submittedName>
</protein>
<reference evidence="5 6" key="1">
    <citation type="submission" date="2020-08" db="EMBL/GenBank/DDBJ databases">
        <title>Genomic Encyclopedia of Type Strains, Phase IV (KMG-IV): sequencing the most valuable type-strain genomes for metagenomic binning, comparative biology and taxonomic classification.</title>
        <authorList>
            <person name="Goeker M."/>
        </authorList>
    </citation>
    <scope>NUCLEOTIDE SEQUENCE [LARGE SCALE GENOMIC DNA]</scope>
    <source>
        <strain evidence="5 6">DSM 12251</strain>
    </source>
</reference>
<keyword evidence="3" id="KW-0238">DNA-binding</keyword>
<dbReference type="GO" id="GO:0003677">
    <property type="term" value="F:DNA binding"/>
    <property type="evidence" value="ECO:0007669"/>
    <property type="project" value="UniProtKB-KW"/>
</dbReference>
<dbReference type="Proteomes" id="UP000534294">
    <property type="component" value="Unassembled WGS sequence"/>
</dbReference>
<comment type="similarity">
    <text evidence="1">Belongs to the type-I restriction system S methylase family.</text>
</comment>
<comment type="caution">
    <text evidence="5">The sequence shown here is derived from an EMBL/GenBank/DDBJ whole genome shotgun (WGS) entry which is preliminary data.</text>
</comment>